<keyword evidence="2" id="KW-1133">Transmembrane helix</keyword>
<dbReference type="OrthoDB" id="112232at2"/>
<dbReference type="EMBL" id="FUWJ01000004">
    <property type="protein sequence ID" value="SKA13370.1"/>
    <property type="molecule type" value="Genomic_DNA"/>
</dbReference>
<feature type="region of interest" description="Disordered" evidence="1">
    <location>
        <begin position="209"/>
        <end position="231"/>
    </location>
</feature>
<accession>A0A1T4RBE5</accession>
<protein>
    <submittedName>
        <fullName evidence="3">Sel1 repeat-containing protein</fullName>
    </submittedName>
</protein>
<reference evidence="4" key="1">
    <citation type="submission" date="2017-02" db="EMBL/GenBank/DDBJ databases">
        <authorList>
            <person name="Varghese N."/>
            <person name="Submissions S."/>
        </authorList>
    </citation>
    <scope>NUCLEOTIDE SEQUENCE [LARGE SCALE GENOMIC DNA]</scope>
    <source>
        <strain evidence="4">ATCC 27094</strain>
    </source>
</reference>
<dbReference type="Proteomes" id="UP000190092">
    <property type="component" value="Unassembled WGS sequence"/>
</dbReference>
<keyword evidence="2" id="KW-0472">Membrane</keyword>
<dbReference type="AlphaFoldDB" id="A0A1T4RBE5"/>
<dbReference type="STRING" id="225324.SAMN02745126_03755"/>
<organism evidence="3 4">
    <name type="scientific">Enhydrobacter aerosaccus</name>
    <dbReference type="NCBI Taxonomy" id="225324"/>
    <lineage>
        <taxon>Bacteria</taxon>
        <taxon>Pseudomonadati</taxon>
        <taxon>Pseudomonadota</taxon>
        <taxon>Alphaproteobacteria</taxon>
        <taxon>Hyphomicrobiales</taxon>
        <taxon>Enhydrobacter</taxon>
    </lineage>
</organism>
<dbReference type="SUPFAM" id="SSF81901">
    <property type="entry name" value="HCP-like"/>
    <property type="match status" value="1"/>
</dbReference>
<evidence type="ECO:0000256" key="2">
    <source>
        <dbReference type="SAM" id="Phobius"/>
    </source>
</evidence>
<sequence>MPIRASILPQATPGHAILRVTDLEAPPEGLTLSIERQQGPDSHLGEDGWRRTEAWLQPDQVVRIRGVLDFHLGPQICDRLAGIATVRLRIREPDVGVIAATVVAWPAMLTSGAIDGKPAAEESPFQFRRPPPQLAEPPAPPFEPEPPPPEPPRPIPELRAAREPLPEPEPSNWMGWLIAAVVVIAAAGGAGYYAYRTYFEKGGNQEVAANNGAPASPTPVPAKTAEPPQKSIRDTVAEYLATKPTPEAMVAKGKDYAQAGELAAAFLVWRRAAEAGNVDAELEIAGYYDPLSPRQKTGFAPDGARAADWYERAALAGNAEAQRKLGLLLAMGAAGMPADPAKARSWLQQAAAQNDADAKKALEQLGK</sequence>
<evidence type="ECO:0000313" key="4">
    <source>
        <dbReference type="Proteomes" id="UP000190092"/>
    </source>
</evidence>
<dbReference type="RefSeq" id="WP_085935419.1">
    <property type="nucleotide sequence ID" value="NZ_FUWJ01000004.1"/>
</dbReference>
<evidence type="ECO:0000313" key="3">
    <source>
        <dbReference type="EMBL" id="SKA13370.1"/>
    </source>
</evidence>
<name>A0A1T4RBE5_9HYPH</name>
<feature type="compositionally biased region" description="Pro residues" evidence="1">
    <location>
        <begin position="129"/>
        <end position="155"/>
    </location>
</feature>
<keyword evidence="4" id="KW-1185">Reference proteome</keyword>
<dbReference type="InterPro" id="IPR011990">
    <property type="entry name" value="TPR-like_helical_dom_sf"/>
</dbReference>
<dbReference type="InterPro" id="IPR006597">
    <property type="entry name" value="Sel1-like"/>
</dbReference>
<dbReference type="Pfam" id="PF08238">
    <property type="entry name" value="Sel1"/>
    <property type="match status" value="2"/>
</dbReference>
<evidence type="ECO:0000256" key="1">
    <source>
        <dbReference type="SAM" id="MobiDB-lite"/>
    </source>
</evidence>
<dbReference type="SMART" id="SM00671">
    <property type="entry name" value="SEL1"/>
    <property type="match status" value="3"/>
</dbReference>
<gene>
    <name evidence="3" type="ORF">SAMN02745126_03755</name>
</gene>
<proteinExistence type="predicted"/>
<feature type="region of interest" description="Disordered" evidence="1">
    <location>
        <begin position="115"/>
        <end position="166"/>
    </location>
</feature>
<keyword evidence="2" id="KW-0812">Transmembrane</keyword>
<feature type="transmembrane region" description="Helical" evidence="2">
    <location>
        <begin position="173"/>
        <end position="195"/>
    </location>
</feature>
<dbReference type="Gene3D" id="1.25.40.10">
    <property type="entry name" value="Tetratricopeptide repeat domain"/>
    <property type="match status" value="1"/>
</dbReference>